<dbReference type="AlphaFoldDB" id="A0A6A5YDN9"/>
<organism evidence="2 3">
    <name type="scientific">Lophiotrema nucula</name>
    <dbReference type="NCBI Taxonomy" id="690887"/>
    <lineage>
        <taxon>Eukaryota</taxon>
        <taxon>Fungi</taxon>
        <taxon>Dikarya</taxon>
        <taxon>Ascomycota</taxon>
        <taxon>Pezizomycotina</taxon>
        <taxon>Dothideomycetes</taxon>
        <taxon>Pleosporomycetidae</taxon>
        <taxon>Pleosporales</taxon>
        <taxon>Lophiotremataceae</taxon>
        <taxon>Lophiotrema</taxon>
    </lineage>
</organism>
<dbReference type="Proteomes" id="UP000799770">
    <property type="component" value="Unassembled WGS sequence"/>
</dbReference>
<reference evidence="2" key="1">
    <citation type="journal article" date="2020" name="Stud. Mycol.">
        <title>101 Dothideomycetes genomes: a test case for predicting lifestyles and emergence of pathogens.</title>
        <authorList>
            <person name="Haridas S."/>
            <person name="Albert R."/>
            <person name="Binder M."/>
            <person name="Bloem J."/>
            <person name="Labutti K."/>
            <person name="Salamov A."/>
            <person name="Andreopoulos B."/>
            <person name="Baker S."/>
            <person name="Barry K."/>
            <person name="Bills G."/>
            <person name="Bluhm B."/>
            <person name="Cannon C."/>
            <person name="Castanera R."/>
            <person name="Culley D."/>
            <person name="Daum C."/>
            <person name="Ezra D."/>
            <person name="Gonzalez J."/>
            <person name="Henrissat B."/>
            <person name="Kuo A."/>
            <person name="Liang C."/>
            <person name="Lipzen A."/>
            <person name="Lutzoni F."/>
            <person name="Magnuson J."/>
            <person name="Mondo S."/>
            <person name="Nolan M."/>
            <person name="Ohm R."/>
            <person name="Pangilinan J."/>
            <person name="Park H.-J."/>
            <person name="Ramirez L."/>
            <person name="Alfaro M."/>
            <person name="Sun H."/>
            <person name="Tritt A."/>
            <person name="Yoshinaga Y."/>
            <person name="Zwiers L.-H."/>
            <person name="Turgeon B."/>
            <person name="Goodwin S."/>
            <person name="Spatafora J."/>
            <person name="Crous P."/>
            <person name="Grigoriev I."/>
        </authorList>
    </citation>
    <scope>NUCLEOTIDE SEQUENCE</scope>
    <source>
        <strain evidence="2">CBS 627.86</strain>
    </source>
</reference>
<sequence>MLRITLLSTILGLSSLAIAAPTRTQCRCVIVDSSISESGPTSPLRPSSRKSDICSNLGSELEYIQHADPELYSVFVNRPKRDSQAKVTPTEEDLRPLSTAVLMKLATKNGLEPPSAPTERPHQNIFCHSVPEAVSSYHDSQATLIVLQIIVALGILGCIAEGISLLSDWLERKPEETRFIRLPGSERRLRAFSAPSLPPNTTAEKTSLPLECCIEIDVDDDEDDEMNRPVM</sequence>
<dbReference type="OrthoDB" id="3936754at2759"/>
<evidence type="ECO:0000313" key="2">
    <source>
        <dbReference type="EMBL" id="KAF2105206.1"/>
    </source>
</evidence>
<evidence type="ECO:0000256" key="1">
    <source>
        <dbReference type="SAM" id="SignalP"/>
    </source>
</evidence>
<protein>
    <submittedName>
        <fullName evidence="2">Uncharacterized protein</fullName>
    </submittedName>
</protein>
<accession>A0A6A5YDN9</accession>
<proteinExistence type="predicted"/>
<name>A0A6A5YDN9_9PLEO</name>
<keyword evidence="3" id="KW-1185">Reference proteome</keyword>
<feature type="signal peptide" evidence="1">
    <location>
        <begin position="1"/>
        <end position="19"/>
    </location>
</feature>
<keyword evidence="1" id="KW-0732">Signal</keyword>
<gene>
    <name evidence="2" type="ORF">BDV96DRAFT_655852</name>
</gene>
<evidence type="ECO:0000313" key="3">
    <source>
        <dbReference type="Proteomes" id="UP000799770"/>
    </source>
</evidence>
<dbReference type="EMBL" id="ML977400">
    <property type="protein sequence ID" value="KAF2105206.1"/>
    <property type="molecule type" value="Genomic_DNA"/>
</dbReference>
<feature type="chain" id="PRO_5025525610" evidence="1">
    <location>
        <begin position="20"/>
        <end position="231"/>
    </location>
</feature>